<evidence type="ECO:0000256" key="2">
    <source>
        <dbReference type="SAM" id="Phobius"/>
    </source>
</evidence>
<protein>
    <submittedName>
        <fullName evidence="4">Sensor histidine kinase</fullName>
        <ecNumber evidence="4">2.7.13.3</ecNumber>
    </submittedName>
</protein>
<dbReference type="GO" id="GO:0004673">
    <property type="term" value="F:protein histidine kinase activity"/>
    <property type="evidence" value="ECO:0007669"/>
    <property type="project" value="UniProtKB-EC"/>
</dbReference>
<feature type="coiled-coil region" evidence="1">
    <location>
        <begin position="120"/>
        <end position="147"/>
    </location>
</feature>
<keyword evidence="4" id="KW-0418">Kinase</keyword>
<dbReference type="RefSeq" id="WP_375517607.1">
    <property type="nucleotide sequence ID" value="NZ_JBHILI010000011.1"/>
</dbReference>
<proteinExistence type="predicted"/>
<comment type="caution">
    <text evidence="4">The sequence shown here is derived from an EMBL/GenBank/DDBJ whole genome shotgun (WGS) entry which is preliminary data.</text>
</comment>
<dbReference type="PANTHER" id="PTHR34220">
    <property type="entry name" value="SENSOR HISTIDINE KINASE YPDA"/>
    <property type="match status" value="1"/>
</dbReference>
<sequence>MRTFKILFWFTINTVIGTMNSLLVAHNSDTPFWKVFLATQVTTHAVCSIVEFSVEVLHRKSWGPFFTGAFLVLASVFAAVLGVAAGGILHVLLLAGEGVSRPHGGSYNILLSSLILALFISFLEKSMQILIEKRKKTESELKDIQYRTFQNRMDPHYLFNTLNTVHSLLLIDPAKADHALIILSETYRFLSDRINERTIPFLEEWNFTVNYLELQRIRFSDSLNVQIYKNGDFSNLRIPPLTLQPLVENSFKHGLENRSEPGILEIKAIENFGRVLIEIRDNGGGFNRNGNVPEKKKSEFSRTLENIKSRLEYNFGEAELVLEKDKFGFTTLRLEFGI</sequence>
<keyword evidence="2" id="KW-1133">Transmembrane helix</keyword>
<dbReference type="Gene3D" id="3.30.565.10">
    <property type="entry name" value="Histidine kinase-like ATPase, C-terminal domain"/>
    <property type="match status" value="1"/>
</dbReference>
<evidence type="ECO:0000313" key="5">
    <source>
        <dbReference type="Proteomes" id="UP001580391"/>
    </source>
</evidence>
<dbReference type="PANTHER" id="PTHR34220:SF7">
    <property type="entry name" value="SENSOR HISTIDINE KINASE YPDA"/>
    <property type="match status" value="1"/>
</dbReference>
<keyword evidence="4" id="KW-0808">Transferase</keyword>
<feature type="domain" description="Signal transduction histidine kinase internal region" evidence="3">
    <location>
        <begin position="145"/>
        <end position="223"/>
    </location>
</feature>
<evidence type="ECO:0000313" key="4">
    <source>
        <dbReference type="EMBL" id="MFB5738252.1"/>
    </source>
</evidence>
<feature type="transmembrane region" description="Helical" evidence="2">
    <location>
        <begin position="105"/>
        <end position="123"/>
    </location>
</feature>
<dbReference type="Pfam" id="PF06580">
    <property type="entry name" value="His_kinase"/>
    <property type="match status" value="1"/>
</dbReference>
<organism evidence="4 5">
    <name type="scientific">Leptospira wolffii</name>
    <dbReference type="NCBI Taxonomy" id="409998"/>
    <lineage>
        <taxon>Bacteria</taxon>
        <taxon>Pseudomonadati</taxon>
        <taxon>Spirochaetota</taxon>
        <taxon>Spirochaetia</taxon>
        <taxon>Leptospirales</taxon>
        <taxon>Leptospiraceae</taxon>
        <taxon>Leptospira</taxon>
    </lineage>
</organism>
<evidence type="ECO:0000259" key="3">
    <source>
        <dbReference type="Pfam" id="PF06580"/>
    </source>
</evidence>
<keyword evidence="2" id="KW-0812">Transmembrane</keyword>
<dbReference type="EC" id="2.7.13.3" evidence="4"/>
<feature type="transmembrane region" description="Helical" evidence="2">
    <location>
        <begin position="7"/>
        <end position="26"/>
    </location>
</feature>
<keyword evidence="2" id="KW-0472">Membrane</keyword>
<dbReference type="EMBL" id="JBHILJ010000012">
    <property type="protein sequence ID" value="MFB5738252.1"/>
    <property type="molecule type" value="Genomic_DNA"/>
</dbReference>
<feature type="transmembrane region" description="Helical" evidence="2">
    <location>
        <begin position="66"/>
        <end position="93"/>
    </location>
</feature>
<gene>
    <name evidence="4" type="ORF">ACE5IX_17165</name>
</gene>
<dbReference type="InterPro" id="IPR036890">
    <property type="entry name" value="HATPase_C_sf"/>
</dbReference>
<accession>A0ABV5BTA0</accession>
<reference evidence="4 5" key="1">
    <citation type="submission" date="2024-09" db="EMBL/GenBank/DDBJ databases">
        <title>Taxonomic and Genotyping Characterization of Leptospira Strains isolated from Multiple Sources in Colombia highlights the importance of intermediate species.</title>
        <authorList>
            <person name="Torres Higuera L."/>
            <person name="Rojas Tapias D."/>
            <person name="Jimenez Velasquez S."/>
            <person name="Renjifo Ibanez C."/>
        </authorList>
    </citation>
    <scope>NUCLEOTIDE SEQUENCE [LARGE SCALE GENOMIC DNA]</scope>
    <source>
        <strain evidence="4 5">Lep080</strain>
    </source>
</reference>
<dbReference type="Proteomes" id="UP001580391">
    <property type="component" value="Unassembled WGS sequence"/>
</dbReference>
<dbReference type="InterPro" id="IPR010559">
    <property type="entry name" value="Sig_transdc_His_kin_internal"/>
</dbReference>
<keyword evidence="5" id="KW-1185">Reference proteome</keyword>
<evidence type="ECO:0000256" key="1">
    <source>
        <dbReference type="SAM" id="Coils"/>
    </source>
</evidence>
<dbReference type="InterPro" id="IPR050640">
    <property type="entry name" value="Bact_2-comp_sensor_kinase"/>
</dbReference>
<name>A0ABV5BTA0_9LEPT</name>
<dbReference type="SUPFAM" id="SSF55874">
    <property type="entry name" value="ATPase domain of HSP90 chaperone/DNA topoisomerase II/histidine kinase"/>
    <property type="match status" value="1"/>
</dbReference>
<keyword evidence="1" id="KW-0175">Coiled coil</keyword>